<evidence type="ECO:0000313" key="2">
    <source>
        <dbReference type="EMBL" id="QHS98423.1"/>
    </source>
</evidence>
<dbReference type="EMBL" id="MN739316">
    <property type="protein sequence ID" value="QHS98423.1"/>
    <property type="molecule type" value="Genomic_DNA"/>
</dbReference>
<dbReference type="PANTHER" id="PTHR48104:SF30">
    <property type="entry name" value="METACASPASE-1"/>
    <property type="match status" value="1"/>
</dbReference>
<name>A0A6C0C4H9_9ZZZZ</name>
<evidence type="ECO:0000259" key="1">
    <source>
        <dbReference type="Pfam" id="PF00656"/>
    </source>
</evidence>
<dbReference type="GO" id="GO:0006508">
    <property type="term" value="P:proteolysis"/>
    <property type="evidence" value="ECO:0007669"/>
    <property type="project" value="InterPro"/>
</dbReference>
<dbReference type="Gene3D" id="3.40.50.12660">
    <property type="match status" value="1"/>
</dbReference>
<dbReference type="InterPro" id="IPR011600">
    <property type="entry name" value="Pept_C14_caspase"/>
</dbReference>
<dbReference type="InterPro" id="IPR050452">
    <property type="entry name" value="Metacaspase"/>
</dbReference>
<dbReference type="GO" id="GO:0005737">
    <property type="term" value="C:cytoplasm"/>
    <property type="evidence" value="ECO:0007669"/>
    <property type="project" value="TreeGrafter"/>
</dbReference>
<accession>A0A6C0C4H9</accession>
<dbReference type="AlphaFoldDB" id="A0A6C0C4H9"/>
<dbReference type="GO" id="GO:0004197">
    <property type="term" value="F:cysteine-type endopeptidase activity"/>
    <property type="evidence" value="ECO:0007669"/>
    <property type="project" value="InterPro"/>
</dbReference>
<protein>
    <recommendedName>
        <fullName evidence="1">Peptidase C14 caspase domain-containing protein</fullName>
    </recommendedName>
</protein>
<feature type="domain" description="Peptidase C14 caspase" evidence="1">
    <location>
        <begin position="2"/>
        <end position="241"/>
    </location>
</feature>
<dbReference type="PANTHER" id="PTHR48104">
    <property type="entry name" value="METACASPASE-4"/>
    <property type="match status" value="1"/>
</dbReference>
<organism evidence="2">
    <name type="scientific">viral metagenome</name>
    <dbReference type="NCBI Taxonomy" id="1070528"/>
    <lineage>
        <taxon>unclassified sequences</taxon>
        <taxon>metagenomes</taxon>
        <taxon>organismal metagenomes</taxon>
    </lineage>
</organism>
<proteinExistence type="predicted"/>
<dbReference type="Pfam" id="PF00656">
    <property type="entry name" value="Peptidase_C14"/>
    <property type="match status" value="1"/>
</dbReference>
<sequence length="273" mass="32043">MKKALLIGIDYHNDNRLKLFGCINDITLMSGMLMDALDYRKQDITMIRDDSNKSHLKPIKENILRELNNIVNEDLEEIWIHYSGHGTYRLDDDGDERDNKDEVIVPIDYKSHGIISDDMMMDIIKKSKTKTIITFDCCNSASLFDLPWRFEYTNGRFNKYVENNDNIENKNIIMFSACRDNQLAVDGYDNERRMSVGGMTPALIDTLRHNRYNVAVFKLFKDMCTYQKIKNREQITTLSSSSEFPEITFTRPLIMKKNNTAYSKEIFNKDYFR</sequence>
<reference evidence="2" key="1">
    <citation type="journal article" date="2020" name="Nature">
        <title>Giant virus diversity and host interactions through global metagenomics.</title>
        <authorList>
            <person name="Schulz F."/>
            <person name="Roux S."/>
            <person name="Paez-Espino D."/>
            <person name="Jungbluth S."/>
            <person name="Walsh D.A."/>
            <person name="Denef V.J."/>
            <person name="McMahon K.D."/>
            <person name="Konstantinidis K.T."/>
            <person name="Eloe-Fadrosh E.A."/>
            <person name="Kyrpides N.C."/>
            <person name="Woyke T."/>
        </authorList>
    </citation>
    <scope>NUCLEOTIDE SEQUENCE</scope>
    <source>
        <strain evidence="2">GVMAG-M-3300020185-18</strain>
    </source>
</reference>